<reference evidence="6" key="2">
    <citation type="submission" date="2020-05" db="UniProtKB">
        <authorList>
            <consortium name="EnsemblMetazoa"/>
        </authorList>
    </citation>
    <scope>IDENTIFICATION</scope>
    <source>
        <strain evidence="6">FAR1</strain>
    </source>
</reference>
<dbReference type="PROSITE" id="PS51450">
    <property type="entry name" value="LRR"/>
    <property type="match status" value="1"/>
</dbReference>
<dbReference type="InterPro" id="IPR032675">
    <property type="entry name" value="LRR_dom_sf"/>
</dbReference>
<dbReference type="GO" id="GO:0005615">
    <property type="term" value="C:extracellular space"/>
    <property type="evidence" value="ECO:0007669"/>
    <property type="project" value="TreeGrafter"/>
</dbReference>
<reference evidence="7" key="1">
    <citation type="submission" date="2014-01" db="EMBL/GenBank/DDBJ databases">
        <title>The Genome Sequence of Anopheles farauti FAR1 (V2).</title>
        <authorList>
            <consortium name="The Broad Institute Genomics Platform"/>
            <person name="Neafsey D.E."/>
            <person name="Besansky N."/>
            <person name="Howell P."/>
            <person name="Walton C."/>
            <person name="Young S.K."/>
            <person name="Zeng Q."/>
            <person name="Gargeya S."/>
            <person name="Fitzgerald M."/>
            <person name="Haas B."/>
            <person name="Abouelleil A."/>
            <person name="Allen A.W."/>
            <person name="Alvarado L."/>
            <person name="Arachchi H.M."/>
            <person name="Berlin A.M."/>
            <person name="Chapman S.B."/>
            <person name="Gainer-Dewar J."/>
            <person name="Goldberg J."/>
            <person name="Griggs A."/>
            <person name="Gujja S."/>
            <person name="Hansen M."/>
            <person name="Howarth C."/>
            <person name="Imamovic A."/>
            <person name="Ireland A."/>
            <person name="Larimer J."/>
            <person name="McCowan C."/>
            <person name="Murphy C."/>
            <person name="Pearson M."/>
            <person name="Poon T.W."/>
            <person name="Priest M."/>
            <person name="Roberts A."/>
            <person name="Saif S."/>
            <person name="Shea T."/>
            <person name="Sisk P."/>
            <person name="Sykes S."/>
            <person name="Wortman J."/>
            <person name="Nusbaum C."/>
            <person name="Birren B."/>
        </authorList>
    </citation>
    <scope>NUCLEOTIDE SEQUENCE [LARGE SCALE GENOMIC DNA]</scope>
    <source>
        <strain evidence="7">FAR1</strain>
    </source>
</reference>
<dbReference type="VEuPathDB" id="VectorBase:AFAF005821"/>
<dbReference type="InterPro" id="IPR050328">
    <property type="entry name" value="Dev_Immune_Receptor"/>
</dbReference>
<dbReference type="PANTHER" id="PTHR24373">
    <property type="entry name" value="SLIT RELATED LEUCINE-RICH REPEAT NEURONAL PROTEIN"/>
    <property type="match status" value="1"/>
</dbReference>
<name>A0A182Q9P2_9DIPT</name>
<dbReference type="EnsemblMetazoa" id="AFAF005821-RA">
    <property type="protein sequence ID" value="AFAF005821-PA"/>
    <property type="gene ID" value="AFAF005821"/>
</dbReference>
<dbReference type="InterPro" id="IPR003591">
    <property type="entry name" value="Leu-rich_rpt_typical-subtyp"/>
</dbReference>
<dbReference type="EMBL" id="AXCN02001040">
    <property type="status" value="NOT_ANNOTATED_CDS"/>
    <property type="molecule type" value="Genomic_DNA"/>
</dbReference>
<keyword evidence="2 5" id="KW-0732">Signal</keyword>
<dbReference type="Pfam" id="PF13855">
    <property type="entry name" value="LRR_8"/>
    <property type="match status" value="1"/>
</dbReference>
<dbReference type="STRING" id="69004.A0A182Q9P2"/>
<proteinExistence type="predicted"/>
<dbReference type="InterPro" id="IPR001611">
    <property type="entry name" value="Leu-rich_rpt"/>
</dbReference>
<dbReference type="PANTHER" id="PTHR24373:SF370">
    <property type="entry name" value="FISH-LIPS, ISOFORM E"/>
    <property type="match status" value="1"/>
</dbReference>
<evidence type="ECO:0000256" key="3">
    <source>
        <dbReference type="ARBA" id="ARBA00022737"/>
    </source>
</evidence>
<keyword evidence="4" id="KW-0812">Transmembrane</keyword>
<feature type="signal peptide" evidence="5">
    <location>
        <begin position="1"/>
        <end position="26"/>
    </location>
</feature>
<evidence type="ECO:0008006" key="8">
    <source>
        <dbReference type="Google" id="ProtNLM"/>
    </source>
</evidence>
<accession>A0A182Q9P2</accession>
<evidence type="ECO:0000256" key="4">
    <source>
        <dbReference type="SAM" id="Phobius"/>
    </source>
</evidence>
<sequence length="497" mass="55500">MCSKVLLVTLTVLLFVVGDGGGTVRAQEDGEDDSMTALPELPDQVSAGLVSHLCNFSKPLQDPTDLDDDQYCDCDVPNSGSSGLPELHINCRRHRFADGFWRGIEQLPQGTVRLDLSYNELTSVPRLSSDTLQHLSLAHNQIAAVPDKVFANLSTLQELDLSGNRIQLLGTDALAGLGRLKLINLSDNRIASIEVNAFSNALDLHQLILSNNSLGAFFNRTESDLYLRLGVTNRLAILELKRCNLTDINLASGVGLERAVLGHNPLQQLAQLPKQLAHLDISGVPIRNFPAKFLPHLLHLENLTMRDMPILYTLEQYALFGLPRLAMLDLQGSRNLSTIHPHVFGQNVVRNETETQLKRLILKGTNIRTLNSTLRFAFENLRLLDIRGAPLRCDCELRWLRDLPNLMTLGVCVRPNALREQRFGTIEPHQFQCRAEQFWIYTVFNVVLAILLILLVSVGVFLIVRAIRPKPHVQLRMVGPNSPYARVTIEPNRAEVL</sequence>
<protein>
    <recommendedName>
        <fullName evidence="8">LRRCT domain-containing protein</fullName>
    </recommendedName>
</protein>
<keyword evidence="7" id="KW-1185">Reference proteome</keyword>
<keyword evidence="1" id="KW-0433">Leucine-rich repeat</keyword>
<evidence type="ECO:0000256" key="2">
    <source>
        <dbReference type="ARBA" id="ARBA00022729"/>
    </source>
</evidence>
<dbReference type="GO" id="GO:0031012">
    <property type="term" value="C:extracellular matrix"/>
    <property type="evidence" value="ECO:0007669"/>
    <property type="project" value="TreeGrafter"/>
</dbReference>
<evidence type="ECO:0000256" key="5">
    <source>
        <dbReference type="SAM" id="SignalP"/>
    </source>
</evidence>
<keyword evidence="4" id="KW-0472">Membrane</keyword>
<feature type="transmembrane region" description="Helical" evidence="4">
    <location>
        <begin position="438"/>
        <end position="467"/>
    </location>
</feature>
<dbReference type="SUPFAM" id="SSF52058">
    <property type="entry name" value="L domain-like"/>
    <property type="match status" value="1"/>
</dbReference>
<dbReference type="SMART" id="SM00369">
    <property type="entry name" value="LRR_TYP"/>
    <property type="match status" value="4"/>
</dbReference>
<evidence type="ECO:0000313" key="7">
    <source>
        <dbReference type="Proteomes" id="UP000075886"/>
    </source>
</evidence>
<keyword evidence="3" id="KW-0677">Repeat</keyword>
<dbReference type="Proteomes" id="UP000075886">
    <property type="component" value="Unassembled WGS sequence"/>
</dbReference>
<evidence type="ECO:0000313" key="6">
    <source>
        <dbReference type="EnsemblMetazoa" id="AFAF005821-PA"/>
    </source>
</evidence>
<evidence type="ECO:0000256" key="1">
    <source>
        <dbReference type="ARBA" id="ARBA00022614"/>
    </source>
</evidence>
<feature type="chain" id="PRO_5008132514" description="LRRCT domain-containing protein" evidence="5">
    <location>
        <begin position="27"/>
        <end position="497"/>
    </location>
</feature>
<keyword evidence="4" id="KW-1133">Transmembrane helix</keyword>
<dbReference type="AlphaFoldDB" id="A0A182Q9P2"/>
<dbReference type="Gene3D" id="3.80.10.10">
    <property type="entry name" value="Ribonuclease Inhibitor"/>
    <property type="match status" value="2"/>
</dbReference>
<organism evidence="6 7">
    <name type="scientific">Anopheles farauti</name>
    <dbReference type="NCBI Taxonomy" id="69004"/>
    <lineage>
        <taxon>Eukaryota</taxon>
        <taxon>Metazoa</taxon>
        <taxon>Ecdysozoa</taxon>
        <taxon>Arthropoda</taxon>
        <taxon>Hexapoda</taxon>
        <taxon>Insecta</taxon>
        <taxon>Pterygota</taxon>
        <taxon>Neoptera</taxon>
        <taxon>Endopterygota</taxon>
        <taxon>Diptera</taxon>
        <taxon>Nematocera</taxon>
        <taxon>Culicoidea</taxon>
        <taxon>Culicidae</taxon>
        <taxon>Anophelinae</taxon>
        <taxon>Anopheles</taxon>
    </lineage>
</organism>